<dbReference type="PANTHER" id="PTHR33540:SF2">
    <property type="entry name" value="TRNA THREONYLCARBAMOYLADENOSINE BIOSYNTHESIS PROTEIN TSAE"/>
    <property type="match status" value="1"/>
</dbReference>
<accession>A0A519BBM6</accession>
<keyword evidence="5" id="KW-0819">tRNA processing</keyword>
<dbReference type="InterPro" id="IPR003442">
    <property type="entry name" value="T6A_TsaE"/>
</dbReference>
<keyword evidence="8" id="KW-0067">ATP-binding</keyword>
<name>A0A519BBM6_9DELT</name>
<evidence type="ECO:0000313" key="11">
    <source>
        <dbReference type="EMBL" id="RZD14614.1"/>
    </source>
</evidence>
<dbReference type="GO" id="GO:0016740">
    <property type="term" value="F:transferase activity"/>
    <property type="evidence" value="ECO:0007669"/>
    <property type="project" value="UniProtKB-KW"/>
</dbReference>
<protein>
    <recommendedName>
        <fullName evidence="3">tRNA threonylcarbamoyladenosine biosynthesis protein TsaE</fullName>
    </recommendedName>
    <alternativeName>
        <fullName evidence="10">t(6)A37 threonylcarbamoyladenosine biosynthesis protein TsaE</fullName>
    </alternativeName>
</protein>
<comment type="similarity">
    <text evidence="2">Belongs to the TsaE family.</text>
</comment>
<keyword evidence="9" id="KW-0460">Magnesium</keyword>
<dbReference type="EMBL" id="SGBD01000002">
    <property type="protein sequence ID" value="RZD14614.1"/>
    <property type="molecule type" value="Genomic_DNA"/>
</dbReference>
<evidence type="ECO:0000256" key="10">
    <source>
        <dbReference type="ARBA" id="ARBA00032441"/>
    </source>
</evidence>
<proteinExistence type="inferred from homology"/>
<dbReference type="SUPFAM" id="SSF52540">
    <property type="entry name" value="P-loop containing nucleoside triphosphate hydrolases"/>
    <property type="match status" value="1"/>
</dbReference>
<organism evidence="11 12">
    <name type="scientific">Candidatus Acidulodesulfobacterium ferriphilum</name>
    <dbReference type="NCBI Taxonomy" id="2597223"/>
    <lineage>
        <taxon>Bacteria</taxon>
        <taxon>Deltaproteobacteria</taxon>
        <taxon>Candidatus Acidulodesulfobacterales</taxon>
        <taxon>Candidatus Acidulodesulfobacterium</taxon>
    </lineage>
</organism>
<evidence type="ECO:0000256" key="5">
    <source>
        <dbReference type="ARBA" id="ARBA00022694"/>
    </source>
</evidence>
<dbReference type="Pfam" id="PF02367">
    <property type="entry name" value="TsaE"/>
    <property type="match status" value="1"/>
</dbReference>
<evidence type="ECO:0000256" key="6">
    <source>
        <dbReference type="ARBA" id="ARBA00022723"/>
    </source>
</evidence>
<dbReference type="GO" id="GO:0046872">
    <property type="term" value="F:metal ion binding"/>
    <property type="evidence" value="ECO:0007669"/>
    <property type="project" value="UniProtKB-KW"/>
</dbReference>
<comment type="subcellular location">
    <subcellularLocation>
        <location evidence="1">Cytoplasm</location>
    </subcellularLocation>
</comment>
<keyword evidence="7" id="KW-0547">Nucleotide-binding</keyword>
<evidence type="ECO:0000256" key="4">
    <source>
        <dbReference type="ARBA" id="ARBA00022490"/>
    </source>
</evidence>
<dbReference type="PANTHER" id="PTHR33540">
    <property type="entry name" value="TRNA THREONYLCARBAMOYLADENOSINE BIOSYNTHESIS PROTEIN TSAE"/>
    <property type="match status" value="1"/>
</dbReference>
<dbReference type="NCBIfam" id="TIGR00150">
    <property type="entry name" value="T6A_YjeE"/>
    <property type="match status" value="1"/>
</dbReference>
<dbReference type="GO" id="GO:0002949">
    <property type="term" value="P:tRNA threonylcarbamoyladenosine modification"/>
    <property type="evidence" value="ECO:0007669"/>
    <property type="project" value="InterPro"/>
</dbReference>
<dbReference type="Proteomes" id="UP000320813">
    <property type="component" value="Unassembled WGS sequence"/>
</dbReference>
<sequence>MQEFKSNSPQKTKMIAKEFAGNLKPFDFVSLIGPLGAGKTKFTSGIVDFFCTDKKRGGGHILSPTYTIMNSYNCNVTVNHFDFYRLKRQDELEDCGFFDSLASGIITIAEWANNIHIDYKKYIEGNYYEVNIAAEKEGEGKNKRRIKIEKIL</sequence>
<dbReference type="Gene3D" id="3.40.50.300">
    <property type="entry name" value="P-loop containing nucleotide triphosphate hydrolases"/>
    <property type="match status" value="1"/>
</dbReference>
<dbReference type="AlphaFoldDB" id="A0A519BBM6"/>
<evidence type="ECO:0000256" key="2">
    <source>
        <dbReference type="ARBA" id="ARBA00007599"/>
    </source>
</evidence>
<keyword evidence="11" id="KW-0808">Transferase</keyword>
<evidence type="ECO:0000256" key="3">
    <source>
        <dbReference type="ARBA" id="ARBA00019010"/>
    </source>
</evidence>
<evidence type="ECO:0000256" key="8">
    <source>
        <dbReference type="ARBA" id="ARBA00022840"/>
    </source>
</evidence>
<dbReference type="GO" id="GO:0005524">
    <property type="term" value="F:ATP binding"/>
    <property type="evidence" value="ECO:0007669"/>
    <property type="project" value="UniProtKB-KW"/>
</dbReference>
<comment type="caution">
    <text evidence="11">The sequence shown here is derived from an EMBL/GenBank/DDBJ whole genome shotgun (WGS) entry which is preliminary data.</text>
</comment>
<keyword evidence="4" id="KW-0963">Cytoplasm</keyword>
<keyword evidence="6" id="KW-0479">Metal-binding</keyword>
<evidence type="ECO:0000256" key="1">
    <source>
        <dbReference type="ARBA" id="ARBA00004496"/>
    </source>
</evidence>
<dbReference type="InterPro" id="IPR027417">
    <property type="entry name" value="P-loop_NTPase"/>
</dbReference>
<reference evidence="11 12" key="1">
    <citation type="submission" date="2019-01" db="EMBL/GenBank/DDBJ databases">
        <title>Insights into ecological role of a new deltaproteobacterial order Candidatus Sinidesulfobacterales (Sva0485) by metagenomics and metatranscriptomics.</title>
        <authorList>
            <person name="Tan S."/>
            <person name="Liu J."/>
            <person name="Fang Y."/>
            <person name="Hedlund B.P."/>
            <person name="Lian Z.H."/>
            <person name="Huang L.Y."/>
            <person name="Li J.T."/>
            <person name="Huang L.N."/>
            <person name="Li W.J."/>
            <person name="Jiang H.C."/>
            <person name="Dong H.L."/>
            <person name="Shu W.S."/>
        </authorList>
    </citation>
    <scope>NUCLEOTIDE SEQUENCE [LARGE SCALE GENOMIC DNA]</scope>
    <source>
        <strain evidence="11">AP3</strain>
    </source>
</reference>
<gene>
    <name evidence="11" type="primary">tsaE</name>
    <name evidence="11" type="ORF">EVJ47_05460</name>
</gene>
<dbReference type="GO" id="GO:0005737">
    <property type="term" value="C:cytoplasm"/>
    <property type="evidence" value="ECO:0007669"/>
    <property type="project" value="UniProtKB-SubCell"/>
</dbReference>
<evidence type="ECO:0000256" key="9">
    <source>
        <dbReference type="ARBA" id="ARBA00022842"/>
    </source>
</evidence>
<evidence type="ECO:0000256" key="7">
    <source>
        <dbReference type="ARBA" id="ARBA00022741"/>
    </source>
</evidence>
<evidence type="ECO:0000313" key="12">
    <source>
        <dbReference type="Proteomes" id="UP000320813"/>
    </source>
</evidence>